<comment type="function">
    <text evidence="1">Golgi membrane protein involved in vesicular trafficking and spindle migration.</text>
</comment>
<evidence type="ECO:0000313" key="12">
    <source>
        <dbReference type="EMBL" id="TKW50451.1"/>
    </source>
</evidence>
<organism evidence="12 13">
    <name type="scientific">Colletotrichum tanaceti</name>
    <dbReference type="NCBI Taxonomy" id="1306861"/>
    <lineage>
        <taxon>Eukaryota</taxon>
        <taxon>Fungi</taxon>
        <taxon>Dikarya</taxon>
        <taxon>Ascomycota</taxon>
        <taxon>Pezizomycotina</taxon>
        <taxon>Sordariomycetes</taxon>
        <taxon>Hypocreomycetidae</taxon>
        <taxon>Glomerellales</taxon>
        <taxon>Glomerellaceae</taxon>
        <taxon>Colletotrichum</taxon>
        <taxon>Colletotrichum destructivum species complex</taxon>
    </lineage>
</organism>
<feature type="transmembrane region" description="Helical" evidence="10">
    <location>
        <begin position="134"/>
        <end position="153"/>
    </location>
</feature>
<evidence type="ECO:0000256" key="10">
    <source>
        <dbReference type="SAM" id="Phobius"/>
    </source>
</evidence>
<dbReference type="EMBL" id="PJEX01000396">
    <property type="protein sequence ID" value="TKW50451.1"/>
    <property type="molecule type" value="Genomic_DNA"/>
</dbReference>
<feature type="transmembrane region" description="Helical" evidence="10">
    <location>
        <begin position="246"/>
        <end position="270"/>
    </location>
</feature>
<comment type="similarity">
    <text evidence="3">Belongs to the TVP38/TMEM64 family.</text>
</comment>
<accession>A0A4U6X4X6</accession>
<comment type="subcellular location">
    <subcellularLocation>
        <location evidence="2">Golgi apparatus membrane</location>
        <topology evidence="2">Multi-pass membrane protein</topology>
    </subcellularLocation>
</comment>
<dbReference type="PANTHER" id="PTHR47549">
    <property type="entry name" value="GOLGI APPARATUS MEMBRANE PROTEIN TVP38-RELATED"/>
    <property type="match status" value="1"/>
</dbReference>
<gene>
    <name evidence="12" type="primary">TVP38</name>
    <name evidence="12" type="ORF">CTA1_5741</name>
</gene>
<dbReference type="Pfam" id="PF09335">
    <property type="entry name" value="VTT_dom"/>
    <property type="match status" value="1"/>
</dbReference>
<keyword evidence="7 10" id="KW-1133">Transmembrane helix</keyword>
<evidence type="ECO:0000256" key="7">
    <source>
        <dbReference type="ARBA" id="ARBA00022989"/>
    </source>
</evidence>
<dbReference type="Proteomes" id="UP000310108">
    <property type="component" value="Unassembled WGS sequence"/>
</dbReference>
<evidence type="ECO:0000256" key="6">
    <source>
        <dbReference type="ARBA" id="ARBA00022692"/>
    </source>
</evidence>
<feature type="transmembrane region" description="Helical" evidence="10">
    <location>
        <begin position="219"/>
        <end position="240"/>
    </location>
</feature>
<evidence type="ECO:0000256" key="4">
    <source>
        <dbReference type="ARBA" id="ARBA00013533"/>
    </source>
</evidence>
<keyword evidence="13" id="KW-1185">Reference proteome</keyword>
<dbReference type="InterPro" id="IPR051076">
    <property type="entry name" value="Golgi_membrane_TVP38/TMEM64"/>
</dbReference>
<sequence>MIYAVSLPPSLPPPAPDTRPLPYSLIKMARGRIFSFRRWSPIAQHQDHHHHDQWTDIPTMPDVEMARTRGRREEDDETEYRPLNWKKIFLTPKYIPFHLLGIAIIVGTILISIHHDDVVEKLRPFSEKVRSLPGGFLIPIAILFVISFPPLFGHEIVALLSGVVYGLWIGFAIVAAGTFIGEIGTWFAFKYTLRRKAQKLERTNLNYGALARLTRDGGFWIVFIIRFSVIPSHFSTAVFSTCDVKFWHFAVSTFLTLPKQIILVYLGVLLVEKQKNSTIKNVVFGITGVLTVALAVYIYIKMRSVKKTLLREQSERKARRELLEQQKAEAVVIEVTEMGTLEPAATRTGRPGYPHWI</sequence>
<reference evidence="12 13" key="1">
    <citation type="journal article" date="2019" name="PLoS ONE">
        <title>Comparative genome analysis indicates high evolutionary potential of pathogenicity genes in Colletotrichum tanaceti.</title>
        <authorList>
            <person name="Lelwala R.V."/>
            <person name="Korhonen P.K."/>
            <person name="Young N.D."/>
            <person name="Scott J.B."/>
            <person name="Ades P.A."/>
            <person name="Gasser R.B."/>
            <person name="Taylor P.W.J."/>
        </authorList>
    </citation>
    <scope>NUCLEOTIDE SEQUENCE [LARGE SCALE GENOMIC DNA]</scope>
    <source>
        <strain evidence="12">BRIP57314</strain>
    </source>
</reference>
<proteinExistence type="inferred from homology"/>
<evidence type="ECO:0000313" key="13">
    <source>
        <dbReference type="Proteomes" id="UP000310108"/>
    </source>
</evidence>
<evidence type="ECO:0000256" key="1">
    <source>
        <dbReference type="ARBA" id="ARBA00002978"/>
    </source>
</evidence>
<dbReference type="GO" id="GO:0000139">
    <property type="term" value="C:Golgi membrane"/>
    <property type="evidence" value="ECO:0007669"/>
    <property type="project" value="UniProtKB-SubCell"/>
</dbReference>
<comment type="caution">
    <text evidence="12">The sequence shown here is derived from an EMBL/GenBank/DDBJ whole genome shotgun (WGS) entry which is preliminary data.</text>
</comment>
<protein>
    <recommendedName>
        <fullName evidence="4">Golgi apparatus membrane protein TVP38</fullName>
    </recommendedName>
    <alternativeName>
        <fullName evidence="5">Golgi apparatus membrane protein tvp38</fullName>
    </alternativeName>
</protein>
<evidence type="ECO:0000256" key="9">
    <source>
        <dbReference type="ARBA" id="ARBA00023136"/>
    </source>
</evidence>
<keyword evidence="6 10" id="KW-0812">Transmembrane</keyword>
<dbReference type="AlphaFoldDB" id="A0A4U6X4X6"/>
<feature type="domain" description="VTT" evidence="11">
    <location>
        <begin position="154"/>
        <end position="268"/>
    </location>
</feature>
<evidence type="ECO:0000256" key="3">
    <source>
        <dbReference type="ARBA" id="ARBA00008640"/>
    </source>
</evidence>
<name>A0A4U6X4X6_9PEZI</name>
<evidence type="ECO:0000256" key="2">
    <source>
        <dbReference type="ARBA" id="ARBA00004653"/>
    </source>
</evidence>
<dbReference type="PANTHER" id="PTHR47549:SF2">
    <property type="entry name" value="GOLGI APPARATUS MEMBRANE PROTEIN TVP38"/>
    <property type="match status" value="1"/>
</dbReference>
<feature type="transmembrane region" description="Helical" evidence="10">
    <location>
        <begin position="94"/>
        <end position="113"/>
    </location>
</feature>
<keyword evidence="9 10" id="KW-0472">Membrane</keyword>
<feature type="transmembrane region" description="Helical" evidence="10">
    <location>
        <begin position="282"/>
        <end position="300"/>
    </location>
</feature>
<dbReference type="STRING" id="1306861.A0A4U6X4X6"/>
<evidence type="ECO:0000256" key="8">
    <source>
        <dbReference type="ARBA" id="ARBA00023034"/>
    </source>
</evidence>
<evidence type="ECO:0000256" key="5">
    <source>
        <dbReference type="ARBA" id="ARBA00020673"/>
    </source>
</evidence>
<feature type="transmembrane region" description="Helical" evidence="10">
    <location>
        <begin position="165"/>
        <end position="189"/>
    </location>
</feature>
<evidence type="ECO:0000259" key="11">
    <source>
        <dbReference type="Pfam" id="PF09335"/>
    </source>
</evidence>
<keyword evidence="8" id="KW-0333">Golgi apparatus</keyword>
<dbReference type="InterPro" id="IPR032816">
    <property type="entry name" value="VTT_dom"/>
</dbReference>